<gene>
    <name evidence="4" type="primary">LOC109126566</name>
</gene>
<protein>
    <submittedName>
        <fullName evidence="4">Uncharacterized protein LOC109126566</fullName>
    </submittedName>
</protein>
<feature type="coiled-coil region" evidence="1">
    <location>
        <begin position="62"/>
        <end position="89"/>
    </location>
</feature>
<evidence type="ECO:0000313" key="4">
    <source>
        <dbReference type="RefSeq" id="XP_019085791.1"/>
    </source>
</evidence>
<evidence type="ECO:0000313" key="3">
    <source>
        <dbReference type="Proteomes" id="UP000694864"/>
    </source>
</evidence>
<sequence length="127" mass="13400">MESSNGEVLTMDSLTIEEKNDIYVKIAGISKQGRVFGLGSLQSGVSMSLDGSAVPPQATEEVGTLTLRVQELEMELQKSREDNVVIKKRLDSVEKLIQSFAGPSGSNAAAPSTPQTSMGVGSFAHAT</sequence>
<evidence type="ECO:0000256" key="2">
    <source>
        <dbReference type="SAM" id="MobiDB-lite"/>
    </source>
</evidence>
<feature type="region of interest" description="Disordered" evidence="2">
    <location>
        <begin position="101"/>
        <end position="127"/>
    </location>
</feature>
<organism evidence="3 4">
    <name type="scientific">Camelina sativa</name>
    <name type="common">False flax</name>
    <name type="synonym">Myagrum sativum</name>
    <dbReference type="NCBI Taxonomy" id="90675"/>
    <lineage>
        <taxon>Eukaryota</taxon>
        <taxon>Viridiplantae</taxon>
        <taxon>Streptophyta</taxon>
        <taxon>Embryophyta</taxon>
        <taxon>Tracheophyta</taxon>
        <taxon>Spermatophyta</taxon>
        <taxon>Magnoliopsida</taxon>
        <taxon>eudicotyledons</taxon>
        <taxon>Gunneridae</taxon>
        <taxon>Pentapetalae</taxon>
        <taxon>rosids</taxon>
        <taxon>malvids</taxon>
        <taxon>Brassicales</taxon>
        <taxon>Brassicaceae</taxon>
        <taxon>Camelineae</taxon>
        <taxon>Camelina</taxon>
    </lineage>
</organism>
<accession>A0ABM1QGA3</accession>
<feature type="compositionally biased region" description="Low complexity" evidence="2">
    <location>
        <begin position="101"/>
        <end position="112"/>
    </location>
</feature>
<proteinExistence type="predicted"/>
<evidence type="ECO:0000256" key="1">
    <source>
        <dbReference type="SAM" id="Coils"/>
    </source>
</evidence>
<reference evidence="4" key="2">
    <citation type="submission" date="2025-08" db="UniProtKB">
        <authorList>
            <consortium name="RefSeq"/>
        </authorList>
    </citation>
    <scope>IDENTIFICATION</scope>
    <source>
        <tissue evidence="4">Leaf</tissue>
    </source>
</reference>
<keyword evidence="3" id="KW-1185">Reference proteome</keyword>
<dbReference type="Proteomes" id="UP000694864">
    <property type="component" value="Chromosome 9"/>
</dbReference>
<reference evidence="3" key="1">
    <citation type="journal article" date="2014" name="Nat. Commun.">
        <title>The emerging biofuel crop Camelina sativa retains a highly undifferentiated hexaploid genome structure.</title>
        <authorList>
            <person name="Kagale S."/>
            <person name="Koh C."/>
            <person name="Nixon J."/>
            <person name="Bollina V."/>
            <person name="Clarke W.E."/>
            <person name="Tuteja R."/>
            <person name="Spillane C."/>
            <person name="Robinson S.J."/>
            <person name="Links M.G."/>
            <person name="Clarke C."/>
            <person name="Higgins E.E."/>
            <person name="Huebert T."/>
            <person name="Sharpe A.G."/>
            <person name="Parkin I.A."/>
        </authorList>
    </citation>
    <scope>NUCLEOTIDE SEQUENCE [LARGE SCALE GENOMIC DNA]</scope>
    <source>
        <strain evidence="3">cv. DH55</strain>
    </source>
</reference>
<dbReference type="RefSeq" id="XP_019085791.1">
    <property type="nucleotide sequence ID" value="XM_019230246.1"/>
</dbReference>
<dbReference type="GeneID" id="109126566"/>
<name>A0ABM1QGA3_CAMSA</name>
<keyword evidence="1" id="KW-0175">Coiled coil</keyword>